<accession>A0A9N7TIU5</accession>
<reference evidence="2" key="1">
    <citation type="submission" date="2020-03" db="EMBL/GenBank/DDBJ databases">
        <authorList>
            <person name="Weist P."/>
        </authorList>
    </citation>
    <scope>NUCLEOTIDE SEQUENCE</scope>
</reference>
<evidence type="ECO:0000313" key="3">
    <source>
        <dbReference type="Proteomes" id="UP001153269"/>
    </source>
</evidence>
<dbReference type="AlphaFoldDB" id="A0A9N7TIU5"/>
<comment type="caution">
    <text evidence="2">The sequence shown here is derived from an EMBL/GenBank/DDBJ whole genome shotgun (WGS) entry which is preliminary data.</text>
</comment>
<dbReference type="EMBL" id="CADEAL010000005">
    <property type="protein sequence ID" value="CAB1412528.1"/>
    <property type="molecule type" value="Genomic_DNA"/>
</dbReference>
<proteinExistence type="predicted"/>
<feature type="non-terminal residue" evidence="2">
    <location>
        <position position="80"/>
    </location>
</feature>
<feature type="region of interest" description="Disordered" evidence="1">
    <location>
        <begin position="51"/>
        <end position="80"/>
    </location>
</feature>
<gene>
    <name evidence="2" type="ORF">PLEPLA_LOCUS220</name>
</gene>
<evidence type="ECO:0000313" key="2">
    <source>
        <dbReference type="EMBL" id="CAB1412528.1"/>
    </source>
</evidence>
<dbReference type="Proteomes" id="UP001153269">
    <property type="component" value="Unassembled WGS sequence"/>
</dbReference>
<organism evidence="2 3">
    <name type="scientific">Pleuronectes platessa</name>
    <name type="common">European plaice</name>
    <dbReference type="NCBI Taxonomy" id="8262"/>
    <lineage>
        <taxon>Eukaryota</taxon>
        <taxon>Metazoa</taxon>
        <taxon>Chordata</taxon>
        <taxon>Craniata</taxon>
        <taxon>Vertebrata</taxon>
        <taxon>Euteleostomi</taxon>
        <taxon>Actinopterygii</taxon>
        <taxon>Neopterygii</taxon>
        <taxon>Teleostei</taxon>
        <taxon>Neoteleostei</taxon>
        <taxon>Acanthomorphata</taxon>
        <taxon>Carangaria</taxon>
        <taxon>Pleuronectiformes</taxon>
        <taxon>Pleuronectoidei</taxon>
        <taxon>Pleuronectidae</taxon>
        <taxon>Pleuronectes</taxon>
    </lineage>
</organism>
<sequence length="80" mass="8912">LKRWTQLVKIKLPVAMAPLHLGCAPEPALPMVNDRRVCVCVFETEVERAEGKKRGEGWDRGGWGKKMEGGHSPTPTFTLL</sequence>
<evidence type="ECO:0000256" key="1">
    <source>
        <dbReference type="SAM" id="MobiDB-lite"/>
    </source>
</evidence>
<protein>
    <submittedName>
        <fullName evidence="2">Uncharacterized protein</fullName>
    </submittedName>
</protein>
<feature type="non-terminal residue" evidence="2">
    <location>
        <position position="1"/>
    </location>
</feature>
<keyword evidence="3" id="KW-1185">Reference proteome</keyword>
<name>A0A9N7TIU5_PLEPL</name>